<name>A0ABU3SIG7_9MICO</name>
<feature type="region of interest" description="Disordered" evidence="1">
    <location>
        <begin position="33"/>
        <end position="53"/>
    </location>
</feature>
<dbReference type="Proteomes" id="UP001261125">
    <property type="component" value="Unassembled WGS sequence"/>
</dbReference>
<dbReference type="EMBL" id="JAWDIT010000001">
    <property type="protein sequence ID" value="MDU0344588.1"/>
    <property type="molecule type" value="Genomic_DNA"/>
</dbReference>
<keyword evidence="2" id="KW-0472">Membrane</keyword>
<comment type="caution">
    <text evidence="3">The sequence shown here is derived from an EMBL/GenBank/DDBJ whole genome shotgun (WGS) entry which is preliminary data.</text>
</comment>
<feature type="transmembrane region" description="Helical" evidence="2">
    <location>
        <begin position="6"/>
        <end position="25"/>
    </location>
</feature>
<sequence>MDPLTSLVFLVVIAAVFLYAIYGVVRKAVRDELDAHGRDSRSPRIGDSPASDA</sequence>
<evidence type="ECO:0000256" key="2">
    <source>
        <dbReference type="SAM" id="Phobius"/>
    </source>
</evidence>
<accession>A0ABU3SIG7</accession>
<reference evidence="3 4" key="1">
    <citation type="submission" date="2023-09" db="EMBL/GenBank/DDBJ databases">
        <title>Microbacterium fusihabitans sp. nov., Microbacterium phycihabitans sp. nov., and Microbacterium cervinum sp. nov., isolated from dried seaweeds of beach.</title>
        <authorList>
            <person name="Lee S.D."/>
        </authorList>
    </citation>
    <scope>NUCLEOTIDE SEQUENCE [LARGE SCALE GENOMIC DNA]</scope>
    <source>
        <strain evidence="3 4">KSW2-29</strain>
    </source>
</reference>
<feature type="compositionally biased region" description="Basic and acidic residues" evidence="1">
    <location>
        <begin position="33"/>
        <end position="44"/>
    </location>
</feature>
<evidence type="ECO:0000313" key="3">
    <source>
        <dbReference type="EMBL" id="MDU0344588.1"/>
    </source>
</evidence>
<dbReference type="RefSeq" id="WP_316003371.1">
    <property type="nucleotide sequence ID" value="NZ_JAWDIT010000001.1"/>
</dbReference>
<proteinExistence type="predicted"/>
<evidence type="ECO:0000313" key="4">
    <source>
        <dbReference type="Proteomes" id="UP001261125"/>
    </source>
</evidence>
<evidence type="ECO:0000256" key="1">
    <source>
        <dbReference type="SAM" id="MobiDB-lite"/>
    </source>
</evidence>
<protein>
    <recommendedName>
        <fullName evidence="5">CcmD family protein</fullName>
    </recommendedName>
</protein>
<organism evidence="3 4">
    <name type="scientific">Microbacterium phycohabitans</name>
    <dbReference type="NCBI Taxonomy" id="3075993"/>
    <lineage>
        <taxon>Bacteria</taxon>
        <taxon>Bacillati</taxon>
        <taxon>Actinomycetota</taxon>
        <taxon>Actinomycetes</taxon>
        <taxon>Micrococcales</taxon>
        <taxon>Microbacteriaceae</taxon>
        <taxon>Microbacterium</taxon>
    </lineage>
</organism>
<gene>
    <name evidence="3" type="ORF">RWH44_02615</name>
</gene>
<evidence type="ECO:0008006" key="5">
    <source>
        <dbReference type="Google" id="ProtNLM"/>
    </source>
</evidence>
<keyword evidence="4" id="KW-1185">Reference proteome</keyword>
<keyword evidence="2" id="KW-1133">Transmembrane helix</keyword>
<keyword evidence="2" id="KW-0812">Transmembrane</keyword>